<protein>
    <submittedName>
        <fullName evidence="2">Uncharacterized protein</fullName>
    </submittedName>
</protein>
<evidence type="ECO:0000256" key="1">
    <source>
        <dbReference type="SAM" id="Phobius"/>
    </source>
</evidence>
<gene>
    <name evidence="2" type="ORF">KC19_2G220100</name>
</gene>
<sequence>MRGRLSHTQTAESSSTLFFVFLHSRDSHHLFNAPSLPWPAPAHDPYSQVPLMPTLSATVGSILDSVVHCGCACMHVIAVLIDALAFVSGVCDLLLVVAFESRGRKLPRARGV</sequence>
<dbReference type="EMBL" id="CM026422">
    <property type="protein sequence ID" value="KAG0588149.1"/>
    <property type="molecule type" value="Genomic_DNA"/>
</dbReference>
<proteinExistence type="predicted"/>
<feature type="transmembrane region" description="Helical" evidence="1">
    <location>
        <begin position="76"/>
        <end position="99"/>
    </location>
</feature>
<reference evidence="2" key="1">
    <citation type="submission" date="2020-06" db="EMBL/GenBank/DDBJ databases">
        <title>WGS assembly of Ceratodon purpureus strain R40.</title>
        <authorList>
            <person name="Carey S.B."/>
            <person name="Jenkins J."/>
            <person name="Shu S."/>
            <person name="Lovell J.T."/>
            <person name="Sreedasyam A."/>
            <person name="Maumus F."/>
            <person name="Tiley G.P."/>
            <person name="Fernandez-Pozo N."/>
            <person name="Barry K."/>
            <person name="Chen C."/>
            <person name="Wang M."/>
            <person name="Lipzen A."/>
            <person name="Daum C."/>
            <person name="Saski C.A."/>
            <person name="Payton A.C."/>
            <person name="Mcbreen J.C."/>
            <person name="Conrad R.E."/>
            <person name="Kollar L.M."/>
            <person name="Olsson S."/>
            <person name="Huttunen S."/>
            <person name="Landis J.B."/>
            <person name="Wickett N.J."/>
            <person name="Johnson M.G."/>
            <person name="Rensing S.A."/>
            <person name="Grimwood J."/>
            <person name="Schmutz J."/>
            <person name="Mcdaniel S.F."/>
        </authorList>
    </citation>
    <scope>NUCLEOTIDE SEQUENCE</scope>
    <source>
        <strain evidence="2">R40</strain>
    </source>
</reference>
<dbReference type="Proteomes" id="UP000822688">
    <property type="component" value="Chromosome 2"/>
</dbReference>
<name>A0A8T0IZ26_CERPU</name>
<comment type="caution">
    <text evidence="2">The sequence shown here is derived from an EMBL/GenBank/DDBJ whole genome shotgun (WGS) entry which is preliminary data.</text>
</comment>
<keyword evidence="1" id="KW-0472">Membrane</keyword>
<keyword evidence="1" id="KW-1133">Transmembrane helix</keyword>
<keyword evidence="1" id="KW-0812">Transmembrane</keyword>
<evidence type="ECO:0000313" key="3">
    <source>
        <dbReference type="Proteomes" id="UP000822688"/>
    </source>
</evidence>
<keyword evidence="3" id="KW-1185">Reference proteome</keyword>
<organism evidence="2 3">
    <name type="scientific">Ceratodon purpureus</name>
    <name type="common">Fire moss</name>
    <name type="synonym">Dicranum purpureum</name>
    <dbReference type="NCBI Taxonomy" id="3225"/>
    <lineage>
        <taxon>Eukaryota</taxon>
        <taxon>Viridiplantae</taxon>
        <taxon>Streptophyta</taxon>
        <taxon>Embryophyta</taxon>
        <taxon>Bryophyta</taxon>
        <taxon>Bryophytina</taxon>
        <taxon>Bryopsida</taxon>
        <taxon>Dicranidae</taxon>
        <taxon>Pseudoditrichales</taxon>
        <taxon>Ditrichaceae</taxon>
        <taxon>Ceratodon</taxon>
    </lineage>
</organism>
<accession>A0A8T0IZ26</accession>
<dbReference type="AlphaFoldDB" id="A0A8T0IZ26"/>
<evidence type="ECO:0000313" key="2">
    <source>
        <dbReference type="EMBL" id="KAG0588149.1"/>
    </source>
</evidence>